<comment type="caution">
    <text evidence="2">The sequence shown here is derived from an EMBL/GenBank/DDBJ whole genome shotgun (WGS) entry which is preliminary data.</text>
</comment>
<proteinExistence type="predicted"/>
<protein>
    <submittedName>
        <fullName evidence="2">Uncharacterized protein</fullName>
    </submittedName>
</protein>
<evidence type="ECO:0000313" key="2">
    <source>
        <dbReference type="EMBL" id="KAF3074162.1"/>
    </source>
</evidence>
<dbReference type="EMBL" id="QLNT01000005">
    <property type="protein sequence ID" value="KAF3074162.1"/>
    <property type="molecule type" value="Genomic_DNA"/>
</dbReference>
<keyword evidence="3" id="KW-1185">Reference proteome</keyword>
<accession>A0A9P5CH93</accession>
<evidence type="ECO:0000256" key="1">
    <source>
        <dbReference type="SAM" id="MobiDB-lite"/>
    </source>
</evidence>
<reference evidence="2 3" key="1">
    <citation type="submission" date="2018-06" db="EMBL/GenBank/DDBJ databases">
        <title>Genome analysis of cellulolytic fungus Trichoderma lentiforme CFAM-422.</title>
        <authorList>
            <person name="Steindorff A.S."/>
            <person name="Formighieri E.F."/>
            <person name="Midorikawa G.E.O."/>
            <person name="Tamietti M.S."/>
            <person name="Ramos E.Z."/>
            <person name="Silva A.S."/>
            <person name="Bon E.P.S."/>
            <person name="Mendes T.D."/>
            <person name="Damaso M.C.T."/>
            <person name="Favaro L.C.L."/>
        </authorList>
    </citation>
    <scope>NUCLEOTIDE SEQUENCE [LARGE SCALE GENOMIC DNA]</scope>
    <source>
        <strain evidence="2 3">CFAM-422</strain>
    </source>
</reference>
<dbReference type="AlphaFoldDB" id="A0A9P5CH93"/>
<dbReference type="Proteomes" id="UP000801864">
    <property type="component" value="Unassembled WGS sequence"/>
</dbReference>
<sequence>MTAADGLRGSVATQPVNFNRWQPSHQWRRDREIQHVAGQLEAIEEASKGSGSQGKMRRIRVP</sequence>
<feature type="region of interest" description="Disordered" evidence="1">
    <location>
        <begin position="1"/>
        <end position="25"/>
    </location>
</feature>
<feature type="compositionally biased region" description="Polar residues" evidence="1">
    <location>
        <begin position="11"/>
        <end position="25"/>
    </location>
</feature>
<organism evidence="2 3">
    <name type="scientific">Trichoderma lentiforme</name>
    <dbReference type="NCBI Taxonomy" id="1567552"/>
    <lineage>
        <taxon>Eukaryota</taxon>
        <taxon>Fungi</taxon>
        <taxon>Dikarya</taxon>
        <taxon>Ascomycota</taxon>
        <taxon>Pezizomycotina</taxon>
        <taxon>Sordariomycetes</taxon>
        <taxon>Hypocreomycetidae</taxon>
        <taxon>Hypocreales</taxon>
        <taxon>Hypocreaceae</taxon>
        <taxon>Trichoderma</taxon>
    </lineage>
</organism>
<gene>
    <name evidence="2" type="ORF">CFAM422_003243</name>
</gene>
<name>A0A9P5CH93_9HYPO</name>
<evidence type="ECO:0000313" key="3">
    <source>
        <dbReference type="Proteomes" id="UP000801864"/>
    </source>
</evidence>
<feature type="region of interest" description="Disordered" evidence="1">
    <location>
        <begin position="42"/>
        <end position="62"/>
    </location>
</feature>